<organism evidence="4 5">
    <name type="scientific">Geomonas subterranea</name>
    <dbReference type="NCBI Taxonomy" id="2847989"/>
    <lineage>
        <taxon>Bacteria</taxon>
        <taxon>Pseudomonadati</taxon>
        <taxon>Thermodesulfobacteriota</taxon>
        <taxon>Desulfuromonadia</taxon>
        <taxon>Geobacterales</taxon>
        <taxon>Geobacteraceae</taxon>
        <taxon>Geomonas</taxon>
    </lineage>
</organism>
<keyword evidence="5" id="KW-1185">Reference proteome</keyword>
<reference evidence="4 5" key="1">
    <citation type="submission" date="2021-06" db="EMBL/GenBank/DDBJ databases">
        <title>Gemonas diversity in paddy soil.</title>
        <authorList>
            <person name="Liu G."/>
        </authorList>
    </citation>
    <scope>NUCLEOTIDE SEQUENCE [LARGE SCALE GENOMIC DNA]</scope>
    <source>
        <strain evidence="4 5">RG2</strain>
    </source>
</reference>
<dbReference type="PROSITE" id="PS01268">
    <property type="entry name" value="UPF0024"/>
    <property type="match status" value="1"/>
</dbReference>
<dbReference type="PANTHER" id="PTHR47811:SF1">
    <property type="entry name" value="TRNA PSEUDOURIDINE SYNTHASE D"/>
    <property type="match status" value="1"/>
</dbReference>
<gene>
    <name evidence="2 4" type="primary">truD</name>
    <name evidence="4" type="ORF">KP001_08610</name>
</gene>
<keyword evidence="2 4" id="KW-0413">Isomerase</keyword>
<dbReference type="Pfam" id="PF01142">
    <property type="entry name" value="TruD"/>
    <property type="match status" value="1"/>
</dbReference>
<protein>
    <recommendedName>
        <fullName evidence="2">tRNA pseudouridine synthase D</fullName>
        <ecNumber evidence="2">5.4.99.27</ecNumber>
    </recommendedName>
    <alternativeName>
        <fullName evidence="2">tRNA pseudouridine(13) synthase</fullName>
    </alternativeName>
    <alternativeName>
        <fullName evidence="2">tRNA pseudouridylate synthase D</fullName>
    </alternativeName>
    <alternativeName>
        <fullName evidence="2">tRNA-uridine isomerase D</fullName>
    </alternativeName>
</protein>
<sequence>MVGGTVQRYLTAGVPGTGGTIKNSPEEFIVEEIPAYLPSGQGEHCYVVIEKRGITTLEAVRRLSKALGVQERDFGYAGMKDAIGITRQTLSIPRVAPDKVRALDIPGLKVLSALLHGNKLRLGHLKGNRFEIRVRDVAPGALAQAEAVLAVLAGRGVPNRFGVQRYGVQGNSHAIGAAMLRRDFKAAVDTLIGDPAQVTDERWREAIEAYRQGDLAGSLAIFPGHFRTERELLGRLQQRPDAYEKAFHAVQPRMKRLYLSAFQSSLFDLVLEQRLERLDQLEEGDVAFKHDNGACFLVQDAAAEAPRVQAFEISATGPMFGCSMMEAKGAQGELEAGILAAEGLVPESFNLSGGLRMEGERRPLRVPLSAASVRQDGSDLIFDFSLPRGAYATCVLSEVMKDQ</sequence>
<proteinExistence type="inferred from homology"/>
<dbReference type="PROSITE" id="PS50984">
    <property type="entry name" value="TRUD"/>
    <property type="match status" value="1"/>
</dbReference>
<dbReference type="Proteomes" id="UP000683559">
    <property type="component" value="Chromosome"/>
</dbReference>
<dbReference type="HAMAP" id="MF_01082">
    <property type="entry name" value="TruD"/>
    <property type="match status" value="1"/>
</dbReference>
<dbReference type="InterPro" id="IPR050170">
    <property type="entry name" value="TruD_pseudoU_synthase"/>
</dbReference>
<dbReference type="GO" id="GO:0160150">
    <property type="term" value="F:tRNA pseudouridine(13) synthase activity"/>
    <property type="evidence" value="ECO:0007669"/>
    <property type="project" value="UniProtKB-EC"/>
</dbReference>
<keyword evidence="1 2" id="KW-0819">tRNA processing</keyword>
<dbReference type="RefSeq" id="WP_217289110.1">
    <property type="nucleotide sequence ID" value="NZ_CP078096.1"/>
</dbReference>
<feature type="domain" description="TRUD" evidence="3">
    <location>
        <begin position="156"/>
        <end position="366"/>
    </location>
</feature>
<evidence type="ECO:0000259" key="3">
    <source>
        <dbReference type="PROSITE" id="PS50984"/>
    </source>
</evidence>
<dbReference type="PANTHER" id="PTHR47811">
    <property type="entry name" value="TRNA PSEUDOURIDINE SYNTHASE D"/>
    <property type="match status" value="1"/>
</dbReference>
<dbReference type="InterPro" id="IPR020119">
    <property type="entry name" value="PsdUridine_synth_TruD_CS"/>
</dbReference>
<dbReference type="EMBL" id="CP077683">
    <property type="protein sequence ID" value="QXE92561.1"/>
    <property type="molecule type" value="Genomic_DNA"/>
</dbReference>
<comment type="similarity">
    <text evidence="2">Belongs to the pseudouridine synthase TruD family.</text>
</comment>
<evidence type="ECO:0000313" key="4">
    <source>
        <dbReference type="EMBL" id="QXE92561.1"/>
    </source>
</evidence>
<dbReference type="NCBIfam" id="TIGR00094">
    <property type="entry name" value="tRNA_TruD_broad"/>
    <property type="match status" value="1"/>
</dbReference>
<feature type="active site" description="Nucleophile" evidence="2">
    <location>
        <position position="81"/>
    </location>
</feature>
<comment type="function">
    <text evidence="2">Responsible for synthesis of pseudouridine from uracil-13 in transfer RNAs.</text>
</comment>
<accession>A0ABX8LMK6</accession>
<evidence type="ECO:0000256" key="2">
    <source>
        <dbReference type="HAMAP-Rule" id="MF_01082"/>
    </source>
</evidence>
<dbReference type="CDD" id="cd01291">
    <property type="entry name" value="PseudoU_synth"/>
    <property type="match status" value="1"/>
</dbReference>
<dbReference type="PIRSF" id="PIRSF037016">
    <property type="entry name" value="Pseudouridin_synth_euk_prd"/>
    <property type="match status" value="1"/>
</dbReference>
<dbReference type="EC" id="5.4.99.27" evidence="2"/>
<evidence type="ECO:0000313" key="5">
    <source>
        <dbReference type="Proteomes" id="UP000683559"/>
    </source>
</evidence>
<name>A0ABX8LMK6_9BACT</name>
<evidence type="ECO:0000256" key="1">
    <source>
        <dbReference type="ARBA" id="ARBA00022694"/>
    </source>
</evidence>
<dbReference type="InterPro" id="IPR001656">
    <property type="entry name" value="PsdUridine_synth_TruD"/>
</dbReference>
<dbReference type="InterPro" id="IPR011760">
    <property type="entry name" value="PsdUridine_synth_TruD_insert"/>
</dbReference>
<comment type="catalytic activity">
    <reaction evidence="2">
        <text>uridine(13) in tRNA = pseudouridine(13) in tRNA</text>
        <dbReference type="Rhea" id="RHEA:42540"/>
        <dbReference type="Rhea" id="RHEA-COMP:10105"/>
        <dbReference type="Rhea" id="RHEA-COMP:10106"/>
        <dbReference type="ChEBI" id="CHEBI:65314"/>
        <dbReference type="ChEBI" id="CHEBI:65315"/>
        <dbReference type="EC" id="5.4.99.27"/>
    </reaction>
</comment>